<feature type="domain" description="Katanin p80 subunit C-terminal" evidence="4">
    <location>
        <begin position="53"/>
        <end position="120"/>
    </location>
</feature>
<keyword evidence="6" id="KW-1185">Reference proteome</keyword>
<reference evidence="5 6" key="1">
    <citation type="submission" date="2017-03" db="EMBL/GenBank/DDBJ databases">
        <title>Genome Survey of Euroglyphus maynei.</title>
        <authorList>
            <person name="Arlian L.G."/>
            <person name="Morgan M.S."/>
            <person name="Rider S.D."/>
        </authorList>
    </citation>
    <scope>NUCLEOTIDE SEQUENCE [LARGE SCALE GENOMIC DNA]</scope>
    <source>
        <strain evidence="5">Arlian Lab</strain>
        <tissue evidence="5">Whole body</tissue>
    </source>
</reference>
<evidence type="ECO:0000256" key="3">
    <source>
        <dbReference type="ARBA" id="ARBA00023212"/>
    </source>
</evidence>
<dbReference type="GO" id="GO:0005856">
    <property type="term" value="C:cytoskeleton"/>
    <property type="evidence" value="ECO:0007669"/>
    <property type="project" value="UniProtKB-SubCell"/>
</dbReference>
<evidence type="ECO:0000313" key="6">
    <source>
        <dbReference type="Proteomes" id="UP000194236"/>
    </source>
</evidence>
<gene>
    <name evidence="5" type="ORF">BLA29_010696</name>
</gene>
<evidence type="ECO:0000256" key="1">
    <source>
        <dbReference type="ARBA" id="ARBA00004245"/>
    </source>
</evidence>
<dbReference type="AlphaFoldDB" id="A0A1Y3B8F2"/>
<accession>A0A1Y3B8F2</accession>
<proteinExistence type="predicted"/>
<dbReference type="OrthoDB" id="10251605at2759"/>
<dbReference type="EMBL" id="MUJZ01039918">
    <property type="protein sequence ID" value="OTF75886.1"/>
    <property type="molecule type" value="Genomic_DNA"/>
</dbReference>
<dbReference type="Pfam" id="PF13925">
    <property type="entry name" value="Katanin_con80"/>
    <property type="match status" value="1"/>
</dbReference>
<dbReference type="InterPro" id="IPR028021">
    <property type="entry name" value="Katanin_C-terminal"/>
</dbReference>
<name>A0A1Y3B8F2_EURMA</name>
<keyword evidence="2" id="KW-0963">Cytoplasm</keyword>
<evidence type="ECO:0000259" key="4">
    <source>
        <dbReference type="Pfam" id="PF13925"/>
    </source>
</evidence>
<dbReference type="GO" id="GO:0008017">
    <property type="term" value="F:microtubule binding"/>
    <property type="evidence" value="ECO:0007669"/>
    <property type="project" value="InterPro"/>
</dbReference>
<comment type="subcellular location">
    <subcellularLocation>
        <location evidence="1">Cytoplasm</location>
        <location evidence="1">Cytoskeleton</location>
    </subcellularLocation>
</comment>
<sequence length="130" mass="14802">MTTTNDSNMIIPETRDHPAGLDFNDFLPKHIQQYGCDQQPFISEIETINTIMKGHKAAKAGLDYRRKQVQIVLAMWATKDSKTALEYAINLDEKSIIIDILNVMIWKPYIGLEFGHCFDFIAMHTGIASK</sequence>
<organism evidence="5 6">
    <name type="scientific">Euroglyphus maynei</name>
    <name type="common">Mayne's house dust mite</name>
    <dbReference type="NCBI Taxonomy" id="6958"/>
    <lineage>
        <taxon>Eukaryota</taxon>
        <taxon>Metazoa</taxon>
        <taxon>Ecdysozoa</taxon>
        <taxon>Arthropoda</taxon>
        <taxon>Chelicerata</taxon>
        <taxon>Arachnida</taxon>
        <taxon>Acari</taxon>
        <taxon>Acariformes</taxon>
        <taxon>Sarcoptiformes</taxon>
        <taxon>Astigmata</taxon>
        <taxon>Psoroptidia</taxon>
        <taxon>Analgoidea</taxon>
        <taxon>Pyroglyphidae</taxon>
        <taxon>Pyroglyphinae</taxon>
        <taxon>Euroglyphus</taxon>
    </lineage>
</organism>
<evidence type="ECO:0000256" key="2">
    <source>
        <dbReference type="ARBA" id="ARBA00022490"/>
    </source>
</evidence>
<protein>
    <submittedName>
        <fullName evidence="5">Katanin p80 WD40-containing subunit B1-like protein</fullName>
    </submittedName>
</protein>
<evidence type="ECO:0000313" key="5">
    <source>
        <dbReference type="EMBL" id="OTF75886.1"/>
    </source>
</evidence>
<comment type="caution">
    <text evidence="5">The sequence shown here is derived from an EMBL/GenBank/DDBJ whole genome shotgun (WGS) entry which is preliminary data.</text>
</comment>
<dbReference type="Proteomes" id="UP000194236">
    <property type="component" value="Unassembled WGS sequence"/>
</dbReference>
<keyword evidence="3" id="KW-0206">Cytoskeleton</keyword>